<sequence>MTQISFSLVPTISDLTFEQSACNTDQEKRIIIQEKQWATKAKPTVNFPQRKLESPTCKKKKKSYSSTSVGQNATGSEVQSKQPLLSDTTALLKVVCGVQV</sequence>
<evidence type="ECO:0000313" key="2">
    <source>
        <dbReference type="Proteomes" id="UP001162501"/>
    </source>
</evidence>
<reference evidence="1" key="1">
    <citation type="submission" date="2023-05" db="EMBL/GenBank/DDBJ databases">
        <authorList>
            <consortium name="ELIXIR-Norway"/>
        </authorList>
    </citation>
    <scope>NUCLEOTIDE SEQUENCE</scope>
</reference>
<organism evidence="1 2">
    <name type="scientific">Rangifer tarandus platyrhynchus</name>
    <name type="common">Svalbard reindeer</name>
    <dbReference type="NCBI Taxonomy" id="3082113"/>
    <lineage>
        <taxon>Eukaryota</taxon>
        <taxon>Metazoa</taxon>
        <taxon>Chordata</taxon>
        <taxon>Craniata</taxon>
        <taxon>Vertebrata</taxon>
        <taxon>Euteleostomi</taxon>
        <taxon>Mammalia</taxon>
        <taxon>Eutheria</taxon>
        <taxon>Laurasiatheria</taxon>
        <taxon>Artiodactyla</taxon>
        <taxon>Ruminantia</taxon>
        <taxon>Pecora</taxon>
        <taxon>Cervidae</taxon>
        <taxon>Odocoileinae</taxon>
        <taxon>Rangifer</taxon>
    </lineage>
</organism>
<proteinExistence type="predicted"/>
<dbReference type="EMBL" id="OX596092">
    <property type="protein sequence ID" value="CAN0562461.1"/>
    <property type="molecule type" value="Genomic_DNA"/>
</dbReference>
<reference evidence="1" key="2">
    <citation type="submission" date="2025-03" db="EMBL/GenBank/DDBJ databases">
        <authorList>
            <consortium name="ELIXIR-Norway"/>
            <consortium name="Elixir Norway"/>
        </authorList>
    </citation>
    <scope>NUCLEOTIDE SEQUENCE</scope>
</reference>
<gene>
    <name evidence="1" type="ORF">MRATA1EN22A_LOCUS27357</name>
</gene>
<evidence type="ECO:0000313" key="1">
    <source>
        <dbReference type="EMBL" id="CAN0562461.1"/>
    </source>
</evidence>
<dbReference type="Proteomes" id="UP001162501">
    <property type="component" value="Chromosome 8"/>
</dbReference>
<name>A0AC60A6P6_RANTA</name>
<protein>
    <submittedName>
        <fullName evidence="1">Uncharacterized protein</fullName>
    </submittedName>
</protein>
<accession>A0AC60A6P6</accession>